<dbReference type="InterPro" id="IPR051459">
    <property type="entry name" value="Cytochrome_c-type_DH"/>
</dbReference>
<keyword evidence="3 4" id="KW-0408">Iron</keyword>
<evidence type="ECO:0000256" key="3">
    <source>
        <dbReference type="ARBA" id="ARBA00023004"/>
    </source>
</evidence>
<dbReference type="RefSeq" id="WP_245758870.1">
    <property type="nucleotide sequence ID" value="NZ_FOLG01000010.1"/>
</dbReference>
<protein>
    <submittedName>
        <fullName evidence="7">Cytochrome C oxidase, cbb3-type, subunit III</fullName>
    </submittedName>
</protein>
<dbReference type="GO" id="GO:0009055">
    <property type="term" value="F:electron transfer activity"/>
    <property type="evidence" value="ECO:0007669"/>
    <property type="project" value="InterPro"/>
</dbReference>
<keyword evidence="5" id="KW-0732">Signal</keyword>
<dbReference type="GO" id="GO:0020037">
    <property type="term" value="F:heme binding"/>
    <property type="evidence" value="ECO:0007669"/>
    <property type="project" value="InterPro"/>
</dbReference>
<dbReference type="Pfam" id="PF13442">
    <property type="entry name" value="Cytochrome_CBB3"/>
    <property type="match status" value="1"/>
</dbReference>
<keyword evidence="1 4" id="KW-0349">Heme</keyword>
<accession>A0A1I1MWT4</accession>
<name>A0A1I1MWT4_9RHOB</name>
<gene>
    <name evidence="7" type="ORF">SAMN04488094_110129</name>
</gene>
<dbReference type="InterPro" id="IPR036909">
    <property type="entry name" value="Cyt_c-like_dom_sf"/>
</dbReference>
<keyword evidence="2 4" id="KW-0479">Metal-binding</keyword>
<evidence type="ECO:0000256" key="4">
    <source>
        <dbReference type="PROSITE-ProRule" id="PRU00433"/>
    </source>
</evidence>
<evidence type="ECO:0000256" key="5">
    <source>
        <dbReference type="SAM" id="SignalP"/>
    </source>
</evidence>
<evidence type="ECO:0000256" key="2">
    <source>
        <dbReference type="ARBA" id="ARBA00022723"/>
    </source>
</evidence>
<proteinExistence type="predicted"/>
<dbReference type="Gene3D" id="1.10.760.10">
    <property type="entry name" value="Cytochrome c-like domain"/>
    <property type="match status" value="1"/>
</dbReference>
<evidence type="ECO:0000256" key="1">
    <source>
        <dbReference type="ARBA" id="ARBA00022617"/>
    </source>
</evidence>
<dbReference type="SUPFAM" id="SSF46626">
    <property type="entry name" value="Cytochrome c"/>
    <property type="match status" value="1"/>
</dbReference>
<reference evidence="7 8" key="1">
    <citation type="submission" date="2016-10" db="EMBL/GenBank/DDBJ databases">
        <authorList>
            <person name="de Groot N.N."/>
        </authorList>
    </citation>
    <scope>NUCLEOTIDE SEQUENCE [LARGE SCALE GENOMIC DNA]</scope>
    <source>
        <strain evidence="7 8">DSM 19548</strain>
    </source>
</reference>
<feature type="domain" description="Cytochrome c" evidence="6">
    <location>
        <begin position="32"/>
        <end position="129"/>
    </location>
</feature>
<feature type="signal peptide" evidence="5">
    <location>
        <begin position="1"/>
        <end position="17"/>
    </location>
</feature>
<dbReference type="GO" id="GO:0046872">
    <property type="term" value="F:metal ion binding"/>
    <property type="evidence" value="ECO:0007669"/>
    <property type="project" value="UniProtKB-KW"/>
</dbReference>
<dbReference type="PANTHER" id="PTHR35008">
    <property type="entry name" value="BLL4482 PROTEIN-RELATED"/>
    <property type="match status" value="1"/>
</dbReference>
<dbReference type="EMBL" id="FOLG01000010">
    <property type="protein sequence ID" value="SFC87033.1"/>
    <property type="molecule type" value="Genomic_DNA"/>
</dbReference>
<dbReference type="InterPro" id="IPR009056">
    <property type="entry name" value="Cyt_c-like_dom"/>
</dbReference>
<dbReference type="STRING" id="441112.SAMN04488094_110129"/>
<dbReference type="PANTHER" id="PTHR35008:SF4">
    <property type="entry name" value="BLL4482 PROTEIN"/>
    <property type="match status" value="1"/>
</dbReference>
<evidence type="ECO:0000313" key="7">
    <source>
        <dbReference type="EMBL" id="SFC87033.1"/>
    </source>
</evidence>
<dbReference type="Proteomes" id="UP000198728">
    <property type="component" value="Unassembled WGS sequence"/>
</dbReference>
<keyword evidence="8" id="KW-1185">Reference proteome</keyword>
<dbReference type="PROSITE" id="PS51007">
    <property type="entry name" value="CYTC"/>
    <property type="match status" value="1"/>
</dbReference>
<evidence type="ECO:0000259" key="6">
    <source>
        <dbReference type="PROSITE" id="PS51007"/>
    </source>
</evidence>
<sequence>MAAHLCIAAALSSAAIAEPSNVSFLGSTMTPAQIQTGEALYAETCASCHGENREGQPDWRRRLETGRMPAPPQDGTGHTFTHSDADLFAMTKFGIEAVVPGYESDMPPFEGVLSDPEIVAILAFLKARWPEEKLRFQAALPSMRSSPDG</sequence>
<dbReference type="AlphaFoldDB" id="A0A1I1MWT4"/>
<evidence type="ECO:0000313" key="8">
    <source>
        <dbReference type="Proteomes" id="UP000198728"/>
    </source>
</evidence>
<feature type="chain" id="PRO_5011692740" evidence="5">
    <location>
        <begin position="18"/>
        <end position="149"/>
    </location>
</feature>
<organism evidence="7 8">
    <name type="scientific">Tropicimonas isoalkanivorans</name>
    <dbReference type="NCBI Taxonomy" id="441112"/>
    <lineage>
        <taxon>Bacteria</taxon>
        <taxon>Pseudomonadati</taxon>
        <taxon>Pseudomonadota</taxon>
        <taxon>Alphaproteobacteria</taxon>
        <taxon>Rhodobacterales</taxon>
        <taxon>Roseobacteraceae</taxon>
        <taxon>Tropicimonas</taxon>
    </lineage>
</organism>